<keyword evidence="3" id="KW-1185">Reference proteome</keyword>
<dbReference type="EMBL" id="CAJNOL010000719">
    <property type="protein sequence ID" value="CAF1176913.1"/>
    <property type="molecule type" value="Genomic_DNA"/>
</dbReference>
<accession>A0A814UNV3</accession>
<evidence type="ECO:0000313" key="1">
    <source>
        <dbReference type="EMBL" id="CAF1034245.1"/>
    </source>
</evidence>
<dbReference type="EMBL" id="CAJNOH010000419">
    <property type="protein sequence ID" value="CAF1034245.1"/>
    <property type="molecule type" value="Genomic_DNA"/>
</dbReference>
<dbReference type="Proteomes" id="UP000663854">
    <property type="component" value="Unassembled WGS sequence"/>
</dbReference>
<gene>
    <name evidence="2" type="ORF">JXQ802_LOCUS23122</name>
    <name evidence="1" type="ORF">PYM288_LOCUS16305</name>
</gene>
<organism evidence="2 3">
    <name type="scientific">Rotaria sordida</name>
    <dbReference type="NCBI Taxonomy" id="392033"/>
    <lineage>
        <taxon>Eukaryota</taxon>
        <taxon>Metazoa</taxon>
        <taxon>Spiralia</taxon>
        <taxon>Gnathifera</taxon>
        <taxon>Rotifera</taxon>
        <taxon>Eurotatoria</taxon>
        <taxon>Bdelloidea</taxon>
        <taxon>Philodinida</taxon>
        <taxon>Philodinidae</taxon>
        <taxon>Rotaria</taxon>
    </lineage>
</organism>
<comment type="caution">
    <text evidence="2">The sequence shown here is derived from an EMBL/GenBank/DDBJ whole genome shotgun (WGS) entry which is preliminary data.</text>
</comment>
<evidence type="ECO:0000313" key="2">
    <source>
        <dbReference type="EMBL" id="CAF1176913.1"/>
    </source>
</evidence>
<dbReference type="AlphaFoldDB" id="A0A814UNV3"/>
<sequence>MQLLGEVIEVTVLTQGVHIQKVKEIEIELNVSRAAQKYGEQILETVKKYYDEAQEAVRTAQAAYTKALEDLPTGWDKILQNFVQSVVDVIDDVVPMIVGGAFGGKVGTVLGGIVGADRGGNGGSEPVTNFGDKIISSYANIWYDTMQTVRLTVTPTCYARKIDSADSGISDV</sequence>
<dbReference type="Proteomes" id="UP000663870">
    <property type="component" value="Unassembled WGS sequence"/>
</dbReference>
<protein>
    <submittedName>
        <fullName evidence="2">Uncharacterized protein</fullName>
    </submittedName>
</protein>
<proteinExistence type="predicted"/>
<name>A0A814UNV3_9BILA</name>
<reference evidence="2" key="1">
    <citation type="submission" date="2021-02" db="EMBL/GenBank/DDBJ databases">
        <authorList>
            <person name="Nowell W R."/>
        </authorList>
    </citation>
    <scope>NUCLEOTIDE SEQUENCE</scope>
</reference>
<evidence type="ECO:0000313" key="3">
    <source>
        <dbReference type="Proteomes" id="UP000663870"/>
    </source>
</evidence>